<organism evidence="1 2">
    <name type="scientific">Dentipellis fragilis</name>
    <dbReference type="NCBI Taxonomy" id="205917"/>
    <lineage>
        <taxon>Eukaryota</taxon>
        <taxon>Fungi</taxon>
        <taxon>Dikarya</taxon>
        <taxon>Basidiomycota</taxon>
        <taxon>Agaricomycotina</taxon>
        <taxon>Agaricomycetes</taxon>
        <taxon>Russulales</taxon>
        <taxon>Hericiaceae</taxon>
        <taxon>Dentipellis</taxon>
    </lineage>
</organism>
<comment type="caution">
    <text evidence="1">The sequence shown here is derived from an EMBL/GenBank/DDBJ whole genome shotgun (WGS) entry which is preliminary data.</text>
</comment>
<proteinExistence type="predicted"/>
<gene>
    <name evidence="1" type="ORF">EVG20_g5312</name>
</gene>
<reference evidence="1 2" key="1">
    <citation type="submission" date="2019-02" db="EMBL/GenBank/DDBJ databases">
        <title>Genome sequencing of the rare red list fungi Dentipellis fragilis.</title>
        <authorList>
            <person name="Buettner E."/>
            <person name="Kellner H."/>
        </authorList>
    </citation>
    <scope>NUCLEOTIDE SEQUENCE [LARGE SCALE GENOMIC DNA]</scope>
    <source>
        <strain evidence="1 2">DSM 105465</strain>
    </source>
</reference>
<name>A0A4Y9YVL9_9AGAM</name>
<keyword evidence="2" id="KW-1185">Reference proteome</keyword>
<sequence>MSTRGPAVHAIMTTTMAHLASRSGMHLQYDPYAPAVFSSIYPILHDLFDFRPAPLFLFFGHAFHSSTSTLPLSPRICIAHHTRPASFFIEEFNRITYV</sequence>
<evidence type="ECO:0000313" key="1">
    <source>
        <dbReference type="EMBL" id="TFY65777.1"/>
    </source>
</evidence>
<evidence type="ECO:0000313" key="2">
    <source>
        <dbReference type="Proteomes" id="UP000298327"/>
    </source>
</evidence>
<dbReference type="AlphaFoldDB" id="A0A4Y9YVL9"/>
<dbReference type="EMBL" id="SEOQ01000309">
    <property type="protein sequence ID" value="TFY65777.1"/>
    <property type="molecule type" value="Genomic_DNA"/>
</dbReference>
<protein>
    <submittedName>
        <fullName evidence="1">Uncharacterized protein</fullName>
    </submittedName>
</protein>
<dbReference type="Proteomes" id="UP000298327">
    <property type="component" value="Unassembled WGS sequence"/>
</dbReference>
<accession>A0A4Y9YVL9</accession>